<organism evidence="2 3">
    <name type="scientific">Liparis tanakae</name>
    <name type="common">Tanaka's snailfish</name>
    <dbReference type="NCBI Taxonomy" id="230148"/>
    <lineage>
        <taxon>Eukaryota</taxon>
        <taxon>Metazoa</taxon>
        <taxon>Chordata</taxon>
        <taxon>Craniata</taxon>
        <taxon>Vertebrata</taxon>
        <taxon>Euteleostomi</taxon>
        <taxon>Actinopterygii</taxon>
        <taxon>Neopterygii</taxon>
        <taxon>Teleostei</taxon>
        <taxon>Neoteleostei</taxon>
        <taxon>Acanthomorphata</taxon>
        <taxon>Eupercaria</taxon>
        <taxon>Perciformes</taxon>
        <taxon>Cottioidei</taxon>
        <taxon>Cottales</taxon>
        <taxon>Liparidae</taxon>
        <taxon>Liparis</taxon>
    </lineage>
</organism>
<feature type="compositionally biased region" description="Polar residues" evidence="1">
    <location>
        <begin position="33"/>
        <end position="49"/>
    </location>
</feature>
<name>A0A4Z2J7X2_9TELE</name>
<feature type="region of interest" description="Disordered" evidence="1">
    <location>
        <begin position="27"/>
        <end position="113"/>
    </location>
</feature>
<evidence type="ECO:0000313" key="3">
    <source>
        <dbReference type="Proteomes" id="UP000314294"/>
    </source>
</evidence>
<dbReference type="OrthoDB" id="2195431at2759"/>
<protein>
    <submittedName>
        <fullName evidence="2">Chromosome transmission fidelity protein 18</fullName>
    </submittedName>
</protein>
<accession>A0A4Z2J7X2</accession>
<proteinExistence type="predicted"/>
<sequence>MDEYDEMFEVQDEFEDQFADELDALAQLEGEESSNLGRRQNRGPESNTADAERLLQAPPTTPKAKRRKEEAGVAKRLFSSLQTRESRAPSQSDDITPPSSPEQYESPRSRRSIPEVLDISGFVAIPESPWRPPPAAPASLRVLKRPPLDGEYISVTDSSGSRVYLRQTEDTGRKVRLLPHVERCAAGFFPASVPPQCRHIVH</sequence>
<dbReference type="EMBL" id="SRLO01000018">
    <property type="protein sequence ID" value="TNN86051.1"/>
    <property type="molecule type" value="Genomic_DNA"/>
</dbReference>
<evidence type="ECO:0000313" key="2">
    <source>
        <dbReference type="EMBL" id="TNN86051.1"/>
    </source>
</evidence>
<dbReference type="Proteomes" id="UP000314294">
    <property type="component" value="Unassembled WGS sequence"/>
</dbReference>
<comment type="caution">
    <text evidence="2">The sequence shown here is derived from an EMBL/GenBank/DDBJ whole genome shotgun (WGS) entry which is preliminary data.</text>
</comment>
<gene>
    <name evidence="2" type="primary">chtf18_0</name>
    <name evidence="2" type="ORF">EYF80_003895</name>
</gene>
<reference evidence="2 3" key="1">
    <citation type="submission" date="2019-03" db="EMBL/GenBank/DDBJ databases">
        <title>First draft genome of Liparis tanakae, snailfish: a comprehensive survey of snailfish specific genes.</title>
        <authorList>
            <person name="Kim W."/>
            <person name="Song I."/>
            <person name="Jeong J.-H."/>
            <person name="Kim D."/>
            <person name="Kim S."/>
            <person name="Ryu S."/>
            <person name="Song J.Y."/>
            <person name="Lee S.K."/>
        </authorList>
    </citation>
    <scope>NUCLEOTIDE SEQUENCE [LARGE SCALE GENOMIC DNA]</scope>
    <source>
        <tissue evidence="2">Muscle</tissue>
    </source>
</reference>
<feature type="compositionally biased region" description="Polar residues" evidence="1">
    <location>
        <begin position="79"/>
        <end position="94"/>
    </location>
</feature>
<evidence type="ECO:0000256" key="1">
    <source>
        <dbReference type="SAM" id="MobiDB-lite"/>
    </source>
</evidence>
<keyword evidence="3" id="KW-1185">Reference proteome</keyword>
<dbReference type="AlphaFoldDB" id="A0A4Z2J7X2"/>